<dbReference type="PANTHER" id="PTHR31548:SF1">
    <property type="entry name" value="LD47387P"/>
    <property type="match status" value="1"/>
</dbReference>
<feature type="chain" id="PRO_5043967227" evidence="6">
    <location>
        <begin position="20"/>
        <end position="136"/>
    </location>
</feature>
<evidence type="ECO:0000256" key="4">
    <source>
        <dbReference type="ARBA" id="ARBA00022989"/>
    </source>
</evidence>
<protein>
    <submittedName>
        <fullName evidence="7">Uncharacterized protein</fullName>
    </submittedName>
</protein>
<evidence type="ECO:0000256" key="1">
    <source>
        <dbReference type="ARBA" id="ARBA00004141"/>
    </source>
</evidence>
<comment type="subcellular location">
    <subcellularLocation>
        <location evidence="1">Membrane</location>
        <topology evidence="1">Multi-pass membrane protein</topology>
    </subcellularLocation>
</comment>
<dbReference type="InterPro" id="IPR026748">
    <property type="entry name" value="Clarin"/>
</dbReference>
<keyword evidence="8" id="KW-1185">Reference proteome</keyword>
<dbReference type="PANTHER" id="PTHR31548">
    <property type="entry name" value="CLARIN"/>
    <property type="match status" value="1"/>
</dbReference>
<dbReference type="Proteomes" id="UP001075354">
    <property type="component" value="Chromosome 8"/>
</dbReference>
<evidence type="ECO:0000313" key="7">
    <source>
        <dbReference type="EMBL" id="KAJ1525431.1"/>
    </source>
</evidence>
<evidence type="ECO:0000256" key="2">
    <source>
        <dbReference type="ARBA" id="ARBA00005787"/>
    </source>
</evidence>
<keyword evidence="4" id="KW-1133">Transmembrane helix</keyword>
<keyword evidence="3" id="KW-0812">Transmembrane</keyword>
<comment type="caution">
    <text evidence="7">The sequence shown here is derived from an EMBL/GenBank/DDBJ whole genome shotgun (WGS) entry which is preliminary data.</text>
</comment>
<sequence>MNLWKRGMVFATFLGSCLALGLLVAALTTPRWVTARAVRTSNPAESQGRVALGLFHGRKELNVAYGWRSYDVNGESSERKKVHVNVCVCVSLSMRMSDALRKTHTDWLASKKIKVAKEMKQRDIPSSTLYSCRPAA</sequence>
<evidence type="ECO:0000256" key="3">
    <source>
        <dbReference type="ARBA" id="ARBA00022692"/>
    </source>
</evidence>
<dbReference type="GO" id="GO:0007605">
    <property type="term" value="P:sensory perception of sound"/>
    <property type="evidence" value="ECO:0007669"/>
    <property type="project" value="UniProtKB-ARBA"/>
</dbReference>
<dbReference type="GO" id="GO:0016020">
    <property type="term" value="C:membrane"/>
    <property type="evidence" value="ECO:0007669"/>
    <property type="project" value="UniProtKB-SubCell"/>
</dbReference>
<dbReference type="AlphaFoldDB" id="A0AAV7XH85"/>
<gene>
    <name evidence="7" type="ORF">ONE63_010243</name>
</gene>
<evidence type="ECO:0000256" key="6">
    <source>
        <dbReference type="SAM" id="SignalP"/>
    </source>
</evidence>
<evidence type="ECO:0000256" key="5">
    <source>
        <dbReference type="ARBA" id="ARBA00023136"/>
    </source>
</evidence>
<keyword evidence="6" id="KW-0732">Signal</keyword>
<organism evidence="7 8">
    <name type="scientific">Megalurothrips usitatus</name>
    <name type="common">bean blossom thrips</name>
    <dbReference type="NCBI Taxonomy" id="439358"/>
    <lineage>
        <taxon>Eukaryota</taxon>
        <taxon>Metazoa</taxon>
        <taxon>Ecdysozoa</taxon>
        <taxon>Arthropoda</taxon>
        <taxon>Hexapoda</taxon>
        <taxon>Insecta</taxon>
        <taxon>Pterygota</taxon>
        <taxon>Neoptera</taxon>
        <taxon>Paraneoptera</taxon>
        <taxon>Thysanoptera</taxon>
        <taxon>Terebrantia</taxon>
        <taxon>Thripoidea</taxon>
        <taxon>Thripidae</taxon>
        <taxon>Megalurothrips</taxon>
    </lineage>
</organism>
<dbReference type="PROSITE" id="PS51257">
    <property type="entry name" value="PROKAR_LIPOPROTEIN"/>
    <property type="match status" value="1"/>
</dbReference>
<comment type="similarity">
    <text evidence="2">Belongs to the clarin family.</text>
</comment>
<accession>A0AAV7XH85</accession>
<name>A0AAV7XH85_9NEOP</name>
<dbReference type="EMBL" id="JAPTSV010000008">
    <property type="protein sequence ID" value="KAJ1525431.1"/>
    <property type="molecule type" value="Genomic_DNA"/>
</dbReference>
<evidence type="ECO:0000313" key="8">
    <source>
        <dbReference type="Proteomes" id="UP001075354"/>
    </source>
</evidence>
<keyword evidence="5" id="KW-0472">Membrane</keyword>
<proteinExistence type="inferred from homology"/>
<reference evidence="7" key="1">
    <citation type="submission" date="2022-12" db="EMBL/GenBank/DDBJ databases">
        <title>Chromosome-level genome assembly of the bean flower thrips Megalurothrips usitatus.</title>
        <authorList>
            <person name="Ma L."/>
            <person name="Liu Q."/>
            <person name="Li H."/>
            <person name="Cai W."/>
        </authorList>
    </citation>
    <scope>NUCLEOTIDE SEQUENCE</scope>
    <source>
        <strain evidence="7">Cailab_2022a</strain>
    </source>
</reference>
<feature type="signal peptide" evidence="6">
    <location>
        <begin position="1"/>
        <end position="19"/>
    </location>
</feature>